<evidence type="ECO:0000313" key="2">
    <source>
        <dbReference type="Proteomes" id="UP000521943"/>
    </source>
</evidence>
<protein>
    <submittedName>
        <fullName evidence="1">Uncharacterized protein</fullName>
    </submittedName>
</protein>
<keyword evidence="2" id="KW-1185">Reference proteome</keyword>
<dbReference type="EMBL" id="JACGCI010000066">
    <property type="protein sequence ID" value="KAF6749034.1"/>
    <property type="molecule type" value="Genomic_DNA"/>
</dbReference>
<evidence type="ECO:0000313" key="1">
    <source>
        <dbReference type="EMBL" id="KAF6749034.1"/>
    </source>
</evidence>
<accession>A0A8H6HL54</accession>
<dbReference type="Proteomes" id="UP000521943">
    <property type="component" value="Unassembled WGS sequence"/>
</dbReference>
<gene>
    <name evidence="1" type="ORF">DFP72DRAFT_1049153</name>
</gene>
<dbReference type="AlphaFoldDB" id="A0A8H6HL54"/>
<proteinExistence type="predicted"/>
<sequence length="237" mass="25763">MLEDIPLILLLPHSYSPPPYLMHLTLRQPSASHANALPQSDTRRLDQCTIIAPETPNSLSDPGRGDESQAFPLGLVTKMRGIGFWKEHGSGRQVPTFVLVLVPVLVLVLAFVEGAAGLEDVLAGVGDHRVFGRVVPQFFGVGEGERGFEGAPVVVGVMREVVDGMDVVVRVEFIIPPSTPPSPDHPWTQRRRRSGVGRICWTMWKEVVVASSWYDIAPKSMLAVTATPIVGFAVVLS</sequence>
<comment type="caution">
    <text evidence="1">The sequence shown here is derived from an EMBL/GenBank/DDBJ whole genome shotgun (WGS) entry which is preliminary data.</text>
</comment>
<name>A0A8H6HL54_9AGAR</name>
<reference evidence="1 2" key="1">
    <citation type="submission" date="2020-07" db="EMBL/GenBank/DDBJ databases">
        <title>Comparative genomics of pyrophilous fungi reveals a link between fire events and developmental genes.</title>
        <authorList>
            <consortium name="DOE Joint Genome Institute"/>
            <person name="Steindorff A.S."/>
            <person name="Carver A."/>
            <person name="Calhoun S."/>
            <person name="Stillman K."/>
            <person name="Liu H."/>
            <person name="Lipzen A."/>
            <person name="Pangilinan J."/>
            <person name="Labutti K."/>
            <person name="Bruns T.D."/>
            <person name="Grigoriev I.V."/>
        </authorList>
    </citation>
    <scope>NUCLEOTIDE SEQUENCE [LARGE SCALE GENOMIC DNA]</scope>
    <source>
        <strain evidence="1 2">CBS 144469</strain>
    </source>
</reference>
<organism evidence="1 2">
    <name type="scientific">Ephemerocybe angulata</name>
    <dbReference type="NCBI Taxonomy" id="980116"/>
    <lineage>
        <taxon>Eukaryota</taxon>
        <taxon>Fungi</taxon>
        <taxon>Dikarya</taxon>
        <taxon>Basidiomycota</taxon>
        <taxon>Agaricomycotina</taxon>
        <taxon>Agaricomycetes</taxon>
        <taxon>Agaricomycetidae</taxon>
        <taxon>Agaricales</taxon>
        <taxon>Agaricineae</taxon>
        <taxon>Psathyrellaceae</taxon>
        <taxon>Ephemerocybe</taxon>
    </lineage>
</organism>